<protein>
    <submittedName>
        <fullName evidence="1">Uncharacterized protein</fullName>
    </submittedName>
</protein>
<dbReference type="AlphaFoldDB" id="A0A450TTV2"/>
<sequence length="100" mass="11208">MGFMADGTDTPPKSVGGRESRSELFYAGFQPAAWKSSVCFGHTLLGARRLGSCPQGAREQENIRAAFPHQAALERFRFTMRQNMETCWCFRSKKSSKNPT</sequence>
<proteinExistence type="predicted"/>
<evidence type="ECO:0000313" key="1">
    <source>
        <dbReference type="EMBL" id="VFJ72011.1"/>
    </source>
</evidence>
<organism evidence="1">
    <name type="scientific">Candidatus Kentrum sp. FW</name>
    <dbReference type="NCBI Taxonomy" id="2126338"/>
    <lineage>
        <taxon>Bacteria</taxon>
        <taxon>Pseudomonadati</taxon>
        <taxon>Pseudomonadota</taxon>
        <taxon>Gammaproteobacteria</taxon>
        <taxon>Candidatus Kentrum</taxon>
    </lineage>
</organism>
<gene>
    <name evidence="1" type="ORF">BECKFW1821C_GA0114237_103017</name>
</gene>
<dbReference type="EMBL" id="CAADFE010000030">
    <property type="protein sequence ID" value="VFJ72011.1"/>
    <property type="molecule type" value="Genomic_DNA"/>
</dbReference>
<name>A0A450TTV2_9GAMM</name>
<reference evidence="1" key="1">
    <citation type="submission" date="2019-02" db="EMBL/GenBank/DDBJ databases">
        <authorList>
            <person name="Gruber-Vodicka R. H."/>
            <person name="Seah K. B. B."/>
        </authorList>
    </citation>
    <scope>NUCLEOTIDE SEQUENCE</scope>
    <source>
        <strain evidence="1">BECK_BZ131</strain>
    </source>
</reference>
<accession>A0A450TTV2</accession>